<feature type="transmembrane region" description="Helical" evidence="1">
    <location>
        <begin position="20"/>
        <end position="42"/>
    </location>
</feature>
<proteinExistence type="predicted"/>
<dbReference type="AlphaFoldDB" id="A0A0E9RD05"/>
<dbReference type="EMBL" id="GBXM01081613">
    <property type="protein sequence ID" value="JAH26964.1"/>
    <property type="molecule type" value="Transcribed_RNA"/>
</dbReference>
<reference evidence="2" key="2">
    <citation type="journal article" date="2015" name="Fish Shellfish Immunol.">
        <title>Early steps in the European eel (Anguilla anguilla)-Vibrio vulnificus interaction in the gills: Role of the RtxA13 toxin.</title>
        <authorList>
            <person name="Callol A."/>
            <person name="Pajuelo D."/>
            <person name="Ebbesson L."/>
            <person name="Teles M."/>
            <person name="MacKenzie S."/>
            <person name="Amaro C."/>
        </authorList>
    </citation>
    <scope>NUCLEOTIDE SEQUENCE</scope>
</reference>
<organism evidence="2">
    <name type="scientific">Anguilla anguilla</name>
    <name type="common">European freshwater eel</name>
    <name type="synonym">Muraena anguilla</name>
    <dbReference type="NCBI Taxonomy" id="7936"/>
    <lineage>
        <taxon>Eukaryota</taxon>
        <taxon>Metazoa</taxon>
        <taxon>Chordata</taxon>
        <taxon>Craniata</taxon>
        <taxon>Vertebrata</taxon>
        <taxon>Euteleostomi</taxon>
        <taxon>Actinopterygii</taxon>
        <taxon>Neopterygii</taxon>
        <taxon>Teleostei</taxon>
        <taxon>Anguilliformes</taxon>
        <taxon>Anguillidae</taxon>
        <taxon>Anguilla</taxon>
    </lineage>
</organism>
<reference evidence="2" key="1">
    <citation type="submission" date="2014-11" db="EMBL/GenBank/DDBJ databases">
        <authorList>
            <person name="Amaro Gonzalez C."/>
        </authorList>
    </citation>
    <scope>NUCLEOTIDE SEQUENCE</scope>
</reference>
<keyword evidence="1" id="KW-0472">Membrane</keyword>
<evidence type="ECO:0000256" key="1">
    <source>
        <dbReference type="SAM" id="Phobius"/>
    </source>
</evidence>
<keyword evidence="1" id="KW-1133">Transmembrane helix</keyword>
<accession>A0A0E9RD05</accession>
<sequence>MRKIVLLLRCHEWHEEFQNIFFALQYNICFIIICTCDFFLYIKLKKCNNRD</sequence>
<evidence type="ECO:0000313" key="2">
    <source>
        <dbReference type="EMBL" id="JAH26964.1"/>
    </source>
</evidence>
<name>A0A0E9RD05_ANGAN</name>
<keyword evidence="1" id="KW-0812">Transmembrane</keyword>
<protein>
    <submittedName>
        <fullName evidence="2">Uncharacterized protein</fullName>
    </submittedName>
</protein>